<proteinExistence type="predicted"/>
<dbReference type="OrthoDB" id="848707at2759"/>
<dbReference type="Proteomes" id="UP001153076">
    <property type="component" value="Unassembled WGS sequence"/>
</dbReference>
<evidence type="ECO:0000313" key="1">
    <source>
        <dbReference type="EMBL" id="KAJ8420856.1"/>
    </source>
</evidence>
<dbReference type="AlphaFoldDB" id="A0A9Q1GKI7"/>
<name>A0A9Q1GKI7_9CARY</name>
<keyword evidence="2" id="KW-1185">Reference proteome</keyword>
<organism evidence="1 2">
    <name type="scientific">Carnegiea gigantea</name>
    <dbReference type="NCBI Taxonomy" id="171969"/>
    <lineage>
        <taxon>Eukaryota</taxon>
        <taxon>Viridiplantae</taxon>
        <taxon>Streptophyta</taxon>
        <taxon>Embryophyta</taxon>
        <taxon>Tracheophyta</taxon>
        <taxon>Spermatophyta</taxon>
        <taxon>Magnoliopsida</taxon>
        <taxon>eudicotyledons</taxon>
        <taxon>Gunneridae</taxon>
        <taxon>Pentapetalae</taxon>
        <taxon>Caryophyllales</taxon>
        <taxon>Cactineae</taxon>
        <taxon>Cactaceae</taxon>
        <taxon>Cactoideae</taxon>
        <taxon>Echinocereeae</taxon>
        <taxon>Carnegiea</taxon>
    </lineage>
</organism>
<gene>
    <name evidence="1" type="ORF">Cgig2_025550</name>
</gene>
<protein>
    <submittedName>
        <fullName evidence="1">Uncharacterized protein</fullName>
    </submittedName>
</protein>
<evidence type="ECO:0000313" key="2">
    <source>
        <dbReference type="Proteomes" id="UP001153076"/>
    </source>
</evidence>
<accession>A0A9Q1GKI7</accession>
<sequence length="230" mass="25347">MITISDTTTSSAPDLLKHRLLAFPVLSPTMPSSAPLQLPWNNPSHPHLSPLSNPYDCWTHSQTTPNGVFVRSKVKNVKLTLDYLVLESIFGLKFINTAPFNLTRKCVKDLCLSQFAYPYKIAEGWQHTSSLTPTEAAALKVTLLDALSTPNVATVLAGLQETTATVCQQLDQVQLDMGLMNKKLDSLIRLTSLIHRGAQLAIPFQITEIAYATQSIEQIIRSTSSAPNFR</sequence>
<reference evidence="1" key="1">
    <citation type="submission" date="2022-04" db="EMBL/GenBank/DDBJ databases">
        <title>Carnegiea gigantea Genome sequencing and assembly v2.</title>
        <authorList>
            <person name="Copetti D."/>
            <person name="Sanderson M.J."/>
            <person name="Burquez A."/>
            <person name="Wojciechowski M.F."/>
        </authorList>
    </citation>
    <scope>NUCLEOTIDE SEQUENCE</scope>
    <source>
        <strain evidence="1">SGP5-SGP5p</strain>
        <tissue evidence="1">Aerial part</tissue>
    </source>
</reference>
<comment type="caution">
    <text evidence="1">The sequence shown here is derived from an EMBL/GenBank/DDBJ whole genome shotgun (WGS) entry which is preliminary data.</text>
</comment>
<dbReference type="EMBL" id="JAKOGI010003092">
    <property type="protein sequence ID" value="KAJ8420856.1"/>
    <property type="molecule type" value="Genomic_DNA"/>
</dbReference>